<sequence length="558" mass="61805">MYCGDETGSFIGDIGSHTSRFGYGGEDNPKFVAPSYTVQCQDNNSTTSTCSSIPSSCYSGRLASQNVRPILRMPWLGEEDQQFAAPQIDPNAYLPQGDGVQDWDAHEQLWLRSLELLRVTDTLKHTKGGTPYTPNNVTSSSTIHSNTTNKTGARCVHPILAVTPGMTYRTGQVGEQYAAAVQREQHTKLVEFLMETVDAPACFLAPTPMLSAFCFGRQTALVVDVGAGGCRVTPVVDGLLLKHAQRRNGRGGDWLGNVQWRALLEQKVVLRPRYQLRNAISALATKSPYFYRWAMQDLLYEFRTSSNHCKLAQWCDDETVPFLWSTSNSGTENKNNNNAQSSDEEEDDDEEEEGDDAKKEGGIKPTPMETEEEEDDNDKKSDHDDDDTSKSVQAAGMTYELPDGTHIDLSSKMGHDLCRIPELLFTDEVPYVMHETSRTGIMSEHHTLSNLPLHQLVFSSLSAVGDGDLRKDLAANIILTGGSSLFPNMAERLSMEVPRVVPSNYKCRVIASRNSVERSCSAWVGASILTSLGSFQQLWLSRNEYQEYGAALAIQRFP</sequence>
<dbReference type="GO" id="GO:0005524">
    <property type="term" value="F:ATP binding"/>
    <property type="evidence" value="ECO:0007669"/>
    <property type="project" value="UniProtKB-KW"/>
</dbReference>
<feature type="compositionally biased region" description="Acidic residues" evidence="7">
    <location>
        <begin position="342"/>
        <end position="355"/>
    </location>
</feature>
<dbReference type="SUPFAM" id="SSF53067">
    <property type="entry name" value="Actin-like ATPase domain"/>
    <property type="match status" value="2"/>
</dbReference>
<evidence type="ECO:0000313" key="9">
    <source>
        <dbReference type="Proteomes" id="UP001153069"/>
    </source>
</evidence>
<evidence type="ECO:0000256" key="3">
    <source>
        <dbReference type="ARBA" id="ARBA00022801"/>
    </source>
</evidence>
<dbReference type="InterPro" id="IPR004000">
    <property type="entry name" value="Actin"/>
</dbReference>
<keyword evidence="4" id="KW-0067">ATP-binding</keyword>
<protein>
    <submittedName>
        <fullName evidence="8">Actin</fullName>
    </submittedName>
</protein>
<feature type="compositionally biased region" description="Low complexity" evidence="7">
    <location>
        <begin position="326"/>
        <end position="338"/>
    </location>
</feature>
<dbReference type="Gene3D" id="3.30.420.40">
    <property type="match status" value="4"/>
</dbReference>
<feature type="region of interest" description="Disordered" evidence="7">
    <location>
        <begin position="326"/>
        <end position="390"/>
    </location>
</feature>
<evidence type="ECO:0000256" key="5">
    <source>
        <dbReference type="ARBA" id="ARBA00049360"/>
    </source>
</evidence>
<organism evidence="8 9">
    <name type="scientific">Seminavis robusta</name>
    <dbReference type="NCBI Taxonomy" id="568900"/>
    <lineage>
        <taxon>Eukaryota</taxon>
        <taxon>Sar</taxon>
        <taxon>Stramenopiles</taxon>
        <taxon>Ochrophyta</taxon>
        <taxon>Bacillariophyta</taxon>
        <taxon>Bacillariophyceae</taxon>
        <taxon>Bacillariophycidae</taxon>
        <taxon>Naviculales</taxon>
        <taxon>Naviculaceae</taxon>
        <taxon>Seminavis</taxon>
    </lineage>
</organism>
<evidence type="ECO:0000256" key="7">
    <source>
        <dbReference type="SAM" id="MobiDB-lite"/>
    </source>
</evidence>
<evidence type="ECO:0000256" key="2">
    <source>
        <dbReference type="ARBA" id="ARBA00022741"/>
    </source>
</evidence>
<evidence type="ECO:0000256" key="1">
    <source>
        <dbReference type="ARBA" id="ARBA00006752"/>
    </source>
</evidence>
<dbReference type="FunFam" id="3.30.420.40:FF:000058">
    <property type="entry name" value="Putative actin-related protein 5"/>
    <property type="match status" value="1"/>
</dbReference>
<keyword evidence="2" id="KW-0547">Nucleotide-binding</keyword>
<comment type="caution">
    <text evidence="8">The sequence shown here is derived from an EMBL/GenBank/DDBJ whole genome shotgun (WGS) entry which is preliminary data.</text>
</comment>
<name>A0A9N8HH61_9STRA</name>
<dbReference type="EMBL" id="CAICTM010000617">
    <property type="protein sequence ID" value="CAB9513851.1"/>
    <property type="molecule type" value="Genomic_DNA"/>
</dbReference>
<comment type="similarity">
    <text evidence="1 6">Belongs to the actin family.</text>
</comment>
<reference evidence="8" key="1">
    <citation type="submission" date="2020-06" db="EMBL/GenBank/DDBJ databases">
        <authorList>
            <consortium name="Plant Systems Biology data submission"/>
        </authorList>
    </citation>
    <scope>NUCLEOTIDE SEQUENCE</scope>
    <source>
        <strain evidence="8">D6</strain>
    </source>
</reference>
<dbReference type="OrthoDB" id="5132116at2759"/>
<dbReference type="Proteomes" id="UP001153069">
    <property type="component" value="Unassembled WGS sequence"/>
</dbReference>
<dbReference type="Pfam" id="PF00022">
    <property type="entry name" value="Actin"/>
    <property type="match status" value="1"/>
</dbReference>
<keyword evidence="9" id="KW-1185">Reference proteome</keyword>
<proteinExistence type="inferred from homology"/>
<evidence type="ECO:0000313" key="8">
    <source>
        <dbReference type="EMBL" id="CAB9513851.1"/>
    </source>
</evidence>
<keyword evidence="3" id="KW-0378">Hydrolase</keyword>
<feature type="compositionally biased region" description="Low complexity" evidence="7">
    <location>
        <begin position="135"/>
        <end position="148"/>
    </location>
</feature>
<dbReference type="AlphaFoldDB" id="A0A9N8HH61"/>
<dbReference type="InterPro" id="IPR043129">
    <property type="entry name" value="ATPase_NBD"/>
</dbReference>
<dbReference type="GO" id="GO:0016787">
    <property type="term" value="F:hydrolase activity"/>
    <property type="evidence" value="ECO:0007669"/>
    <property type="project" value="UniProtKB-KW"/>
</dbReference>
<feature type="region of interest" description="Disordered" evidence="7">
    <location>
        <begin position="128"/>
        <end position="148"/>
    </location>
</feature>
<dbReference type="SMART" id="SM00268">
    <property type="entry name" value="ACTIN"/>
    <property type="match status" value="1"/>
</dbReference>
<comment type="catalytic activity">
    <reaction evidence="5">
        <text>ATP + H2O = ADP + phosphate + H(+)</text>
        <dbReference type="Rhea" id="RHEA:13065"/>
        <dbReference type="ChEBI" id="CHEBI:15377"/>
        <dbReference type="ChEBI" id="CHEBI:15378"/>
        <dbReference type="ChEBI" id="CHEBI:30616"/>
        <dbReference type="ChEBI" id="CHEBI:43474"/>
        <dbReference type="ChEBI" id="CHEBI:456216"/>
    </reaction>
</comment>
<accession>A0A9N8HH61</accession>
<evidence type="ECO:0000256" key="4">
    <source>
        <dbReference type="ARBA" id="ARBA00022840"/>
    </source>
</evidence>
<dbReference type="PANTHER" id="PTHR11937">
    <property type="entry name" value="ACTIN"/>
    <property type="match status" value="1"/>
</dbReference>
<gene>
    <name evidence="8" type="ORF">SEMRO_618_G176170.1</name>
</gene>
<evidence type="ECO:0000256" key="6">
    <source>
        <dbReference type="RuleBase" id="RU000487"/>
    </source>
</evidence>